<evidence type="ECO:0000313" key="2">
    <source>
        <dbReference type="Proteomes" id="UP000532010"/>
    </source>
</evidence>
<dbReference type="SUPFAM" id="SSF53187">
    <property type="entry name" value="Zn-dependent exopeptidases"/>
    <property type="match status" value="1"/>
</dbReference>
<gene>
    <name evidence="1" type="ORF">FHR70_001541</name>
</gene>
<dbReference type="GO" id="GO:0050415">
    <property type="term" value="F:formimidoylglutamase activity"/>
    <property type="evidence" value="ECO:0007669"/>
    <property type="project" value="UniProtKB-EC"/>
</dbReference>
<comment type="caution">
    <text evidence="1">The sequence shown here is derived from an EMBL/GenBank/DDBJ whole genome shotgun (WGS) entry which is preliminary data.</text>
</comment>
<keyword evidence="1" id="KW-0378">Hydrolase</keyword>
<accession>A0A7W4YVI5</accession>
<protein>
    <submittedName>
        <fullName evidence="1">Formiminoglutamase</fullName>
        <ecNumber evidence="1">3.5.3.8</ecNumber>
    </submittedName>
</protein>
<name>A0A7W4YVI5_9HYPH</name>
<dbReference type="AlphaFoldDB" id="A0A7W4YVI5"/>
<evidence type="ECO:0000313" key="1">
    <source>
        <dbReference type="EMBL" id="MBB3018487.1"/>
    </source>
</evidence>
<keyword evidence="2" id="KW-1185">Reference proteome</keyword>
<sequence>MSSAIPDWLTVTRGDAPLVVSLPHTGTDIPAEYERDLVSPWLARKDADWWIERLYDFAAGLGATVIRTTISRTVIDVNRDPSGVSLYPGQATTELCPTTTFDGEPLYEQGKEPTTEEVAERRAQFFDPYHAALRTEIERLRSRHADVVVYDCHSIRSVIPRLFDGTLPHFNIGTNGGTTCAQSLSDAIEKICVGSGFSRVVNGRFKGGYITRSLGRPEAGVHAVQMELACRGYMREPLGPVSEGRWPTAYDEAYAAPMRATLTLILQTCLTFAHSNA</sequence>
<dbReference type="Pfam" id="PF05013">
    <property type="entry name" value="FGase"/>
    <property type="match status" value="1"/>
</dbReference>
<dbReference type="EMBL" id="JACHWB010000002">
    <property type="protein sequence ID" value="MBB3018487.1"/>
    <property type="molecule type" value="Genomic_DNA"/>
</dbReference>
<dbReference type="InterPro" id="IPR010247">
    <property type="entry name" value="HutG_amidohyd"/>
</dbReference>
<dbReference type="Proteomes" id="UP000532010">
    <property type="component" value="Unassembled WGS sequence"/>
</dbReference>
<dbReference type="InterPro" id="IPR007709">
    <property type="entry name" value="N-FG_amidohydro"/>
</dbReference>
<dbReference type="RefSeq" id="WP_183448794.1">
    <property type="nucleotide sequence ID" value="NZ_JACHWB010000002.1"/>
</dbReference>
<dbReference type="Gene3D" id="3.40.630.40">
    <property type="entry name" value="Zn-dependent exopeptidases"/>
    <property type="match status" value="1"/>
</dbReference>
<dbReference type="NCBIfam" id="TIGR02017">
    <property type="entry name" value="hutG_amidohyd"/>
    <property type="match status" value="1"/>
</dbReference>
<reference evidence="1 2" key="1">
    <citation type="submission" date="2020-08" db="EMBL/GenBank/DDBJ databases">
        <title>The Agave Microbiome: Exploring the role of microbial communities in plant adaptations to desert environments.</title>
        <authorList>
            <person name="Partida-Martinez L.P."/>
        </authorList>
    </citation>
    <scope>NUCLEOTIDE SEQUENCE [LARGE SCALE GENOMIC DNA]</scope>
    <source>
        <strain evidence="1 2">AT3.9</strain>
    </source>
</reference>
<proteinExistence type="predicted"/>
<dbReference type="EC" id="3.5.3.8" evidence="1"/>
<organism evidence="1 2">
    <name type="scientific">Microvirga lupini</name>
    <dbReference type="NCBI Taxonomy" id="420324"/>
    <lineage>
        <taxon>Bacteria</taxon>
        <taxon>Pseudomonadati</taxon>
        <taxon>Pseudomonadota</taxon>
        <taxon>Alphaproteobacteria</taxon>
        <taxon>Hyphomicrobiales</taxon>
        <taxon>Methylobacteriaceae</taxon>
        <taxon>Microvirga</taxon>
    </lineage>
</organism>